<dbReference type="HOGENOM" id="CLU_3279354_0_0_1"/>
<evidence type="ECO:0000313" key="2">
    <source>
        <dbReference type="Proteomes" id="UP000030655"/>
    </source>
</evidence>
<name>A0A059EYH9_9MICR</name>
<keyword evidence="2" id="KW-1185">Reference proteome</keyword>
<protein>
    <submittedName>
        <fullName evidence="1">Uncharacterized protein</fullName>
    </submittedName>
</protein>
<organism evidence="1 2">
    <name type="scientific">Anncaliia algerae PRA339</name>
    <dbReference type="NCBI Taxonomy" id="1288291"/>
    <lineage>
        <taxon>Eukaryota</taxon>
        <taxon>Fungi</taxon>
        <taxon>Fungi incertae sedis</taxon>
        <taxon>Microsporidia</taxon>
        <taxon>Tubulinosematoidea</taxon>
        <taxon>Tubulinosematidae</taxon>
        <taxon>Anncaliia</taxon>
    </lineage>
</organism>
<dbReference type="AlphaFoldDB" id="A0A059EYH9"/>
<reference evidence="2" key="1">
    <citation type="submission" date="2013-02" db="EMBL/GenBank/DDBJ databases">
        <authorList>
            <consortium name="The Broad Institute Genome Sequencing Platform"/>
            <person name="Cuomo C."/>
            <person name="Becnel J."/>
            <person name="Sanscrainte N."/>
            <person name="Walker B."/>
            <person name="Young S.K."/>
            <person name="Zeng Q."/>
            <person name="Gargeya S."/>
            <person name="Fitzgerald M."/>
            <person name="Haas B."/>
            <person name="Abouelleil A."/>
            <person name="Alvarado L."/>
            <person name="Arachchi H.M."/>
            <person name="Berlin A.M."/>
            <person name="Chapman S.B."/>
            <person name="Dewar J."/>
            <person name="Goldberg J."/>
            <person name="Griggs A."/>
            <person name="Gujja S."/>
            <person name="Hansen M."/>
            <person name="Howarth C."/>
            <person name="Imamovic A."/>
            <person name="Larimer J."/>
            <person name="McCowan C."/>
            <person name="Murphy C."/>
            <person name="Neiman D."/>
            <person name="Pearson M."/>
            <person name="Priest M."/>
            <person name="Roberts A."/>
            <person name="Saif S."/>
            <person name="Shea T."/>
            <person name="Sisk P."/>
            <person name="Sykes S."/>
            <person name="Wortman J."/>
            <person name="Nusbaum C."/>
            <person name="Birren B."/>
        </authorList>
    </citation>
    <scope>NUCLEOTIDE SEQUENCE [LARGE SCALE GENOMIC DNA]</scope>
    <source>
        <strain evidence="2">PRA339</strain>
    </source>
</reference>
<proteinExistence type="predicted"/>
<dbReference type="EMBL" id="KK365228">
    <property type="protein sequence ID" value="KCZ79809.1"/>
    <property type="molecule type" value="Genomic_DNA"/>
</dbReference>
<accession>A0A059EYH9</accession>
<gene>
    <name evidence="1" type="ORF">H312_02791</name>
</gene>
<sequence>MFIKIKTEFSRTYAYYTQTTSEQNKHAFIHNIMVTGNQNFT</sequence>
<dbReference type="Proteomes" id="UP000030655">
    <property type="component" value="Unassembled WGS sequence"/>
</dbReference>
<dbReference type="VEuPathDB" id="MicrosporidiaDB:H312_02791"/>
<evidence type="ECO:0000313" key="1">
    <source>
        <dbReference type="EMBL" id="KCZ79809.1"/>
    </source>
</evidence>
<reference evidence="1 2" key="2">
    <citation type="submission" date="2014-03" db="EMBL/GenBank/DDBJ databases">
        <title>The Genome Sequence of Anncaliia algerae insect isolate PRA339.</title>
        <authorList>
            <consortium name="The Broad Institute Genome Sequencing Platform"/>
            <consortium name="The Broad Institute Genome Sequencing Center for Infectious Disease"/>
            <person name="Cuomo C."/>
            <person name="Becnel J."/>
            <person name="Sanscrainte N."/>
            <person name="Walker B."/>
            <person name="Young S.K."/>
            <person name="Zeng Q."/>
            <person name="Gargeya S."/>
            <person name="Fitzgerald M."/>
            <person name="Haas B."/>
            <person name="Abouelleil A."/>
            <person name="Alvarado L."/>
            <person name="Arachchi H.M."/>
            <person name="Berlin A.M."/>
            <person name="Chapman S.B."/>
            <person name="Dewar J."/>
            <person name="Goldberg J."/>
            <person name="Griggs A."/>
            <person name="Gujja S."/>
            <person name="Hansen M."/>
            <person name="Howarth C."/>
            <person name="Imamovic A."/>
            <person name="Larimer J."/>
            <person name="McCowan C."/>
            <person name="Murphy C."/>
            <person name="Neiman D."/>
            <person name="Pearson M."/>
            <person name="Priest M."/>
            <person name="Roberts A."/>
            <person name="Saif S."/>
            <person name="Shea T."/>
            <person name="Sisk P."/>
            <person name="Sykes S."/>
            <person name="Wortman J."/>
            <person name="Nusbaum C."/>
            <person name="Birren B."/>
        </authorList>
    </citation>
    <scope>NUCLEOTIDE SEQUENCE [LARGE SCALE GENOMIC DNA]</scope>
    <source>
        <strain evidence="1 2">PRA339</strain>
    </source>
</reference>